<dbReference type="GO" id="GO:0019905">
    <property type="term" value="F:syntaxin binding"/>
    <property type="evidence" value="ECO:0007669"/>
    <property type="project" value="TreeGrafter"/>
</dbReference>
<evidence type="ECO:0000313" key="5">
    <source>
        <dbReference type="Proteomes" id="UP000799536"/>
    </source>
</evidence>
<feature type="compositionally biased region" description="Gly residues" evidence="2">
    <location>
        <begin position="146"/>
        <end position="159"/>
    </location>
</feature>
<dbReference type="OrthoDB" id="18679at2759"/>
<evidence type="ECO:0000259" key="3">
    <source>
        <dbReference type="PROSITE" id="PS50192"/>
    </source>
</evidence>
<dbReference type="Proteomes" id="UP000799536">
    <property type="component" value="Unassembled WGS sequence"/>
</dbReference>
<dbReference type="CDD" id="cd15886">
    <property type="entry name" value="SNARE_SEC9N"/>
    <property type="match status" value="1"/>
</dbReference>
<dbReference type="GO" id="GO:0006887">
    <property type="term" value="P:exocytosis"/>
    <property type="evidence" value="ECO:0007669"/>
    <property type="project" value="TreeGrafter"/>
</dbReference>
<protein>
    <recommendedName>
        <fullName evidence="3">t-SNARE coiled-coil homology domain-containing protein</fullName>
    </recommendedName>
</protein>
<feature type="compositionally biased region" description="Polar residues" evidence="2">
    <location>
        <begin position="134"/>
        <end position="144"/>
    </location>
</feature>
<sequence length="444" mass="48203">MGLFSKKKDDGKNKSGSTPAPNPYAAAPAGREPYGHGASHSAQPSHSNPPPYQNGPNDRFRQEKSPAVTGPGAPYGNNHGSAPPGYGRSQGYGASQYDGTADVNAKHSGYGGLGRTNSRDTMSTDAGRDALFGNASQRHQQSVPNGGYGQKGGHGGGPAYGTNGSYQSNDTGRNELFGNAPQRAQQGYQNGGFSQSGVSGGSGAYDNSTYGSAQKTAEEEEEEQVLASKQEIKFIKQQDVSSIRNARMLLAQAQESAGNTLGNLQGQRDRLTNVELNLDRSSTQNKVAEENTKKLDKLNRSMFSIVGNPSSKKLDLADEQSLRQRQEERAEAQRLRTEGYRAKNKGEEFHRSLAGNSLQKPPKTTLAERGKFQFEADSDDDAMEEEIEGGVDELYTGVKILKGYAHEMNREIEFSNKQIDSIHRKTDKVDDQIANNRRKLDRIH</sequence>
<feature type="domain" description="T-SNARE coiled-coil homology" evidence="3">
    <location>
        <begin position="381"/>
        <end position="443"/>
    </location>
</feature>
<dbReference type="SUPFAM" id="SSF58038">
    <property type="entry name" value="SNARE fusion complex"/>
    <property type="match status" value="2"/>
</dbReference>
<dbReference type="GO" id="GO:0005484">
    <property type="term" value="F:SNAP receptor activity"/>
    <property type="evidence" value="ECO:0007669"/>
    <property type="project" value="TreeGrafter"/>
</dbReference>
<dbReference type="PROSITE" id="PS50192">
    <property type="entry name" value="T_SNARE"/>
    <property type="match status" value="1"/>
</dbReference>
<dbReference type="GO" id="GO:0031201">
    <property type="term" value="C:SNARE complex"/>
    <property type="evidence" value="ECO:0007669"/>
    <property type="project" value="TreeGrafter"/>
</dbReference>
<gene>
    <name evidence="4" type="ORF">GQ43DRAFT_482496</name>
</gene>
<proteinExistence type="inferred from homology"/>
<evidence type="ECO:0000256" key="2">
    <source>
        <dbReference type="SAM" id="MobiDB-lite"/>
    </source>
</evidence>
<keyword evidence="5" id="KW-1185">Reference proteome</keyword>
<dbReference type="PANTHER" id="PTHR19305:SF9">
    <property type="entry name" value="SYNAPTOSOMAL-ASSOCIATED PROTEIN 29"/>
    <property type="match status" value="1"/>
</dbReference>
<dbReference type="SMART" id="SM00397">
    <property type="entry name" value="t_SNARE"/>
    <property type="match status" value="2"/>
</dbReference>
<feature type="region of interest" description="Disordered" evidence="2">
    <location>
        <begin position="308"/>
        <end position="335"/>
    </location>
</feature>
<accession>A0A9P4JM93</accession>
<evidence type="ECO:0000256" key="1">
    <source>
        <dbReference type="ARBA" id="ARBA00009480"/>
    </source>
</evidence>
<dbReference type="GO" id="GO:0006906">
    <property type="term" value="P:vesicle fusion"/>
    <property type="evidence" value="ECO:0007669"/>
    <property type="project" value="TreeGrafter"/>
</dbReference>
<name>A0A9P4JM93_9PLEO</name>
<organism evidence="4 5">
    <name type="scientific">Delitschia confertaspora ATCC 74209</name>
    <dbReference type="NCBI Taxonomy" id="1513339"/>
    <lineage>
        <taxon>Eukaryota</taxon>
        <taxon>Fungi</taxon>
        <taxon>Dikarya</taxon>
        <taxon>Ascomycota</taxon>
        <taxon>Pezizomycotina</taxon>
        <taxon>Dothideomycetes</taxon>
        <taxon>Pleosporomycetidae</taxon>
        <taxon>Pleosporales</taxon>
        <taxon>Delitschiaceae</taxon>
        <taxon>Delitschia</taxon>
    </lineage>
</organism>
<dbReference type="AlphaFoldDB" id="A0A9P4JM93"/>
<feature type="compositionally biased region" description="Polar residues" evidence="2">
    <location>
        <begin position="115"/>
        <end position="124"/>
    </location>
</feature>
<feature type="compositionally biased region" description="Low complexity" evidence="2">
    <location>
        <begin position="14"/>
        <end position="29"/>
    </location>
</feature>
<feature type="compositionally biased region" description="Basic and acidic residues" evidence="2">
    <location>
        <begin position="1"/>
        <end position="13"/>
    </location>
</feature>
<evidence type="ECO:0000313" key="4">
    <source>
        <dbReference type="EMBL" id="KAF2199392.1"/>
    </source>
</evidence>
<feature type="compositionally biased region" description="Polar residues" evidence="2">
    <location>
        <begin position="205"/>
        <end position="215"/>
    </location>
</feature>
<feature type="region of interest" description="Disordered" evidence="2">
    <location>
        <begin position="1"/>
        <end position="226"/>
    </location>
</feature>
<comment type="similarity">
    <text evidence="1">Belongs to the SNAP-25 family.</text>
</comment>
<dbReference type="Gene3D" id="1.20.5.110">
    <property type="match status" value="2"/>
</dbReference>
<comment type="caution">
    <text evidence="4">The sequence shown here is derived from an EMBL/GenBank/DDBJ whole genome shotgun (WGS) entry which is preliminary data.</text>
</comment>
<feature type="compositionally biased region" description="Basic and acidic residues" evidence="2">
    <location>
        <begin position="312"/>
        <end position="335"/>
    </location>
</feature>
<dbReference type="GO" id="GO:0005886">
    <property type="term" value="C:plasma membrane"/>
    <property type="evidence" value="ECO:0007669"/>
    <property type="project" value="TreeGrafter"/>
</dbReference>
<dbReference type="EMBL" id="ML994078">
    <property type="protein sequence ID" value="KAF2199392.1"/>
    <property type="molecule type" value="Genomic_DNA"/>
</dbReference>
<feature type="region of interest" description="Disordered" evidence="2">
    <location>
        <begin position="423"/>
        <end position="444"/>
    </location>
</feature>
<dbReference type="InterPro" id="IPR000727">
    <property type="entry name" value="T_SNARE_dom"/>
</dbReference>
<reference evidence="4" key="1">
    <citation type="journal article" date="2020" name="Stud. Mycol.">
        <title>101 Dothideomycetes genomes: a test case for predicting lifestyles and emergence of pathogens.</title>
        <authorList>
            <person name="Haridas S."/>
            <person name="Albert R."/>
            <person name="Binder M."/>
            <person name="Bloem J."/>
            <person name="Labutti K."/>
            <person name="Salamov A."/>
            <person name="Andreopoulos B."/>
            <person name="Baker S."/>
            <person name="Barry K."/>
            <person name="Bills G."/>
            <person name="Bluhm B."/>
            <person name="Cannon C."/>
            <person name="Castanera R."/>
            <person name="Culley D."/>
            <person name="Daum C."/>
            <person name="Ezra D."/>
            <person name="Gonzalez J."/>
            <person name="Henrissat B."/>
            <person name="Kuo A."/>
            <person name="Liang C."/>
            <person name="Lipzen A."/>
            <person name="Lutzoni F."/>
            <person name="Magnuson J."/>
            <person name="Mondo S."/>
            <person name="Nolan M."/>
            <person name="Ohm R."/>
            <person name="Pangilinan J."/>
            <person name="Park H.-J."/>
            <person name="Ramirez L."/>
            <person name="Alfaro M."/>
            <person name="Sun H."/>
            <person name="Tritt A."/>
            <person name="Yoshinaga Y."/>
            <person name="Zwiers L.-H."/>
            <person name="Turgeon B."/>
            <person name="Goodwin S."/>
            <person name="Spatafora J."/>
            <person name="Crous P."/>
            <person name="Grigoriev I."/>
        </authorList>
    </citation>
    <scope>NUCLEOTIDE SEQUENCE</scope>
    <source>
        <strain evidence="4">ATCC 74209</strain>
    </source>
</reference>
<dbReference type="PANTHER" id="PTHR19305">
    <property type="entry name" value="SYNAPTOSOMAL ASSOCIATED PROTEIN"/>
    <property type="match status" value="1"/>
</dbReference>